<evidence type="ECO:0000256" key="3">
    <source>
        <dbReference type="ARBA" id="ARBA00022679"/>
    </source>
</evidence>
<feature type="binding site" evidence="11">
    <location>
        <position position="16"/>
    </location>
    <ligand>
        <name>ADP</name>
        <dbReference type="ChEBI" id="CHEBI:456216"/>
    </ligand>
</feature>
<evidence type="ECO:0000256" key="9">
    <source>
        <dbReference type="ARBA" id="ARBA00054633"/>
    </source>
</evidence>
<name>A0A926HN19_9FIRM</name>
<dbReference type="InterPro" id="IPR043129">
    <property type="entry name" value="ATPase_NBD"/>
</dbReference>
<dbReference type="GO" id="GO:0005524">
    <property type="term" value="F:ATP binding"/>
    <property type="evidence" value="ECO:0007669"/>
    <property type="project" value="UniProtKB-UniRule"/>
</dbReference>
<feature type="binding site" evidence="11">
    <location>
        <position position="409"/>
    </location>
    <ligand>
        <name>ADP</name>
        <dbReference type="ChEBI" id="CHEBI:456216"/>
    </ligand>
</feature>
<feature type="binding site" evidence="11">
    <location>
        <position position="413"/>
    </location>
    <ligand>
        <name>ADP</name>
        <dbReference type="ChEBI" id="CHEBI:456216"/>
    </ligand>
</feature>
<dbReference type="GO" id="GO:0004370">
    <property type="term" value="F:glycerol kinase activity"/>
    <property type="evidence" value="ECO:0007669"/>
    <property type="project" value="UniProtKB-UniRule"/>
</dbReference>
<feature type="binding site" evidence="11">
    <location>
        <position position="243"/>
    </location>
    <ligand>
        <name>glycerol</name>
        <dbReference type="ChEBI" id="CHEBI:17754"/>
    </ligand>
</feature>
<dbReference type="RefSeq" id="WP_147517502.1">
    <property type="nucleotide sequence ID" value="NZ_JACRSO010000001.1"/>
</dbReference>
<evidence type="ECO:0000256" key="2">
    <source>
        <dbReference type="ARBA" id="ARBA00009156"/>
    </source>
</evidence>
<comment type="catalytic activity">
    <reaction evidence="8 11">
        <text>glycerol + ATP = sn-glycerol 3-phosphate + ADP + H(+)</text>
        <dbReference type="Rhea" id="RHEA:21644"/>
        <dbReference type="ChEBI" id="CHEBI:15378"/>
        <dbReference type="ChEBI" id="CHEBI:17754"/>
        <dbReference type="ChEBI" id="CHEBI:30616"/>
        <dbReference type="ChEBI" id="CHEBI:57597"/>
        <dbReference type="ChEBI" id="CHEBI:456216"/>
        <dbReference type="EC" id="2.7.1.30"/>
    </reaction>
</comment>
<dbReference type="PANTHER" id="PTHR10196">
    <property type="entry name" value="SUGAR KINASE"/>
    <property type="match status" value="1"/>
</dbReference>
<feature type="binding site" evidence="11">
    <location>
        <position position="13"/>
    </location>
    <ligand>
        <name>ATP</name>
        <dbReference type="ChEBI" id="CHEBI:30616"/>
    </ligand>
</feature>
<dbReference type="FunFam" id="3.30.420.40:FF:000007">
    <property type="entry name" value="Glycerol kinase"/>
    <property type="match status" value="1"/>
</dbReference>
<dbReference type="InterPro" id="IPR018485">
    <property type="entry name" value="FGGY_C"/>
</dbReference>
<feature type="binding site" evidence="11">
    <location>
        <position position="14"/>
    </location>
    <ligand>
        <name>ATP</name>
        <dbReference type="ChEBI" id="CHEBI:30616"/>
    </ligand>
</feature>
<evidence type="ECO:0000256" key="6">
    <source>
        <dbReference type="ARBA" id="ARBA00022798"/>
    </source>
</evidence>
<feature type="binding site" evidence="11">
    <location>
        <position position="82"/>
    </location>
    <ligand>
        <name>glycerol</name>
        <dbReference type="ChEBI" id="CHEBI:17754"/>
    </ligand>
</feature>
<dbReference type="EC" id="2.7.1.30" evidence="11"/>
<feature type="binding site" evidence="11">
    <location>
        <position position="134"/>
    </location>
    <ligand>
        <name>sn-glycerol 3-phosphate</name>
        <dbReference type="ChEBI" id="CHEBI:57597"/>
    </ligand>
</feature>
<evidence type="ECO:0000256" key="4">
    <source>
        <dbReference type="ARBA" id="ARBA00022741"/>
    </source>
</evidence>
<dbReference type="PIRSF" id="PIRSF000538">
    <property type="entry name" value="GlpK"/>
    <property type="match status" value="1"/>
</dbReference>
<feature type="binding site" evidence="11">
    <location>
        <position position="82"/>
    </location>
    <ligand>
        <name>sn-glycerol 3-phosphate</name>
        <dbReference type="ChEBI" id="CHEBI:57597"/>
    </ligand>
</feature>
<feature type="binding site" evidence="11">
    <location>
        <position position="265"/>
    </location>
    <ligand>
        <name>ADP</name>
        <dbReference type="ChEBI" id="CHEBI:456216"/>
    </ligand>
</feature>
<dbReference type="PANTHER" id="PTHR10196:SF69">
    <property type="entry name" value="GLYCEROL KINASE"/>
    <property type="match status" value="1"/>
</dbReference>
<dbReference type="AlphaFoldDB" id="A0A926HN19"/>
<evidence type="ECO:0000256" key="7">
    <source>
        <dbReference type="ARBA" id="ARBA00022840"/>
    </source>
</evidence>
<reference evidence="15" key="1">
    <citation type="submission" date="2020-08" db="EMBL/GenBank/DDBJ databases">
        <title>Genome public.</title>
        <authorList>
            <person name="Liu C."/>
            <person name="Sun Q."/>
        </authorList>
    </citation>
    <scope>NUCLEOTIDE SEQUENCE</scope>
    <source>
        <strain evidence="15">NSJ-44</strain>
    </source>
</reference>
<keyword evidence="5 11" id="KW-0418">Kinase</keyword>
<protein>
    <recommendedName>
        <fullName evidence="11">Glycerol kinase</fullName>
        <ecNumber evidence="11">2.7.1.30</ecNumber>
    </recommendedName>
    <alternativeName>
        <fullName evidence="11">ATP:glycerol 3-phosphotransferase</fullName>
    </alternativeName>
    <alternativeName>
        <fullName evidence="11">Glycerokinase</fullName>
        <shortName evidence="11">GK</shortName>
    </alternativeName>
</protein>
<feature type="binding site" evidence="11">
    <location>
        <position position="308"/>
    </location>
    <ligand>
        <name>ATP</name>
        <dbReference type="ChEBI" id="CHEBI:30616"/>
    </ligand>
</feature>
<dbReference type="HAMAP" id="MF_00186">
    <property type="entry name" value="Glycerol_kin"/>
    <property type="match status" value="1"/>
</dbReference>
<keyword evidence="7 11" id="KW-0067">ATP-binding</keyword>
<keyword evidence="4 11" id="KW-0547">Nucleotide-binding</keyword>
<evidence type="ECO:0000313" key="16">
    <source>
        <dbReference type="Proteomes" id="UP000654279"/>
    </source>
</evidence>
<dbReference type="SUPFAM" id="SSF53067">
    <property type="entry name" value="Actin-like ATPase domain"/>
    <property type="match status" value="2"/>
</dbReference>
<feature type="binding site" evidence="11">
    <location>
        <position position="12"/>
    </location>
    <ligand>
        <name>ATP</name>
        <dbReference type="ChEBI" id="CHEBI:30616"/>
    </ligand>
</feature>
<organism evidence="15 16">
    <name type="scientific">Luoshenia tenuis</name>
    <dbReference type="NCBI Taxonomy" id="2763654"/>
    <lineage>
        <taxon>Bacteria</taxon>
        <taxon>Bacillati</taxon>
        <taxon>Bacillota</taxon>
        <taxon>Clostridia</taxon>
        <taxon>Christensenellales</taxon>
        <taxon>Christensenellaceae</taxon>
        <taxon>Luoshenia</taxon>
    </lineage>
</organism>
<feature type="binding site" evidence="11">
    <location>
        <position position="265"/>
    </location>
    <ligand>
        <name>ATP</name>
        <dbReference type="ChEBI" id="CHEBI:30616"/>
    </ligand>
</feature>
<evidence type="ECO:0000259" key="13">
    <source>
        <dbReference type="Pfam" id="PF00370"/>
    </source>
</evidence>
<feature type="binding site" evidence="11">
    <location>
        <position position="83"/>
    </location>
    <ligand>
        <name>sn-glycerol 3-phosphate</name>
        <dbReference type="ChEBI" id="CHEBI:57597"/>
    </ligand>
</feature>
<dbReference type="PROSITE" id="PS00445">
    <property type="entry name" value="FGGY_KINASES_2"/>
    <property type="match status" value="1"/>
</dbReference>
<feature type="binding site" evidence="11">
    <location>
        <position position="312"/>
    </location>
    <ligand>
        <name>ATP</name>
        <dbReference type="ChEBI" id="CHEBI:30616"/>
    </ligand>
</feature>
<dbReference type="InterPro" id="IPR005999">
    <property type="entry name" value="Glycerol_kin"/>
</dbReference>
<feature type="binding site" evidence="11">
    <location>
        <position position="12"/>
    </location>
    <ligand>
        <name>ADP</name>
        <dbReference type="ChEBI" id="CHEBI:456216"/>
    </ligand>
</feature>
<feature type="binding site" evidence="11">
    <location>
        <position position="134"/>
    </location>
    <ligand>
        <name>glycerol</name>
        <dbReference type="ChEBI" id="CHEBI:17754"/>
    </ligand>
</feature>
<feature type="binding site" evidence="11">
    <location>
        <position position="83"/>
    </location>
    <ligand>
        <name>glycerol</name>
        <dbReference type="ChEBI" id="CHEBI:17754"/>
    </ligand>
</feature>
<keyword evidence="6 11" id="KW-0319">Glycerol metabolism</keyword>
<feature type="domain" description="Carbohydrate kinase FGGY N-terminal" evidence="13">
    <location>
        <begin position="4"/>
        <end position="250"/>
    </location>
</feature>
<keyword evidence="16" id="KW-1185">Reference proteome</keyword>
<dbReference type="CDD" id="cd07786">
    <property type="entry name" value="FGGY_EcGK_like"/>
    <property type="match status" value="1"/>
</dbReference>
<dbReference type="Pfam" id="PF00370">
    <property type="entry name" value="FGGY_N"/>
    <property type="match status" value="1"/>
</dbReference>
<dbReference type="GO" id="GO:0019563">
    <property type="term" value="P:glycerol catabolic process"/>
    <property type="evidence" value="ECO:0007669"/>
    <property type="project" value="UniProtKB-UniRule"/>
</dbReference>
<feature type="binding site" evidence="11">
    <location>
        <position position="243"/>
    </location>
    <ligand>
        <name>sn-glycerol 3-phosphate</name>
        <dbReference type="ChEBI" id="CHEBI:57597"/>
    </ligand>
</feature>
<accession>A0A926HN19</accession>
<evidence type="ECO:0000256" key="11">
    <source>
        <dbReference type="HAMAP-Rule" id="MF_00186"/>
    </source>
</evidence>
<evidence type="ECO:0000259" key="14">
    <source>
        <dbReference type="Pfam" id="PF02782"/>
    </source>
</evidence>
<dbReference type="FunFam" id="3.30.420.40:FF:000008">
    <property type="entry name" value="Glycerol kinase"/>
    <property type="match status" value="1"/>
</dbReference>
<dbReference type="InterPro" id="IPR018483">
    <property type="entry name" value="Carb_kinase_FGGY_CS"/>
</dbReference>
<comment type="activity regulation">
    <text evidence="11">Activated by phosphorylation and inhibited by fructose 1,6-bisphosphate (FBP).</text>
</comment>
<evidence type="ECO:0000256" key="12">
    <source>
        <dbReference type="RuleBase" id="RU003733"/>
    </source>
</evidence>
<gene>
    <name evidence="11 15" type="primary">glpK</name>
    <name evidence="15" type="ORF">H8699_04415</name>
</gene>
<comment type="pathway">
    <text evidence="1 11">Polyol metabolism; glycerol degradation via glycerol kinase pathway; sn-glycerol 3-phosphate from glycerol: step 1/1.</text>
</comment>
<evidence type="ECO:0000313" key="15">
    <source>
        <dbReference type="EMBL" id="MBC8528681.1"/>
    </source>
</evidence>
<dbReference type="InterPro" id="IPR000577">
    <property type="entry name" value="Carb_kinase_FGGY"/>
</dbReference>
<feature type="binding site" evidence="11">
    <location>
        <position position="308"/>
    </location>
    <ligand>
        <name>ADP</name>
        <dbReference type="ChEBI" id="CHEBI:456216"/>
    </ligand>
</feature>
<comment type="caution">
    <text evidence="15">The sequence shown here is derived from an EMBL/GenBank/DDBJ whole genome shotgun (WGS) entry which is preliminary data.</text>
</comment>
<dbReference type="GO" id="GO:0005829">
    <property type="term" value="C:cytosol"/>
    <property type="evidence" value="ECO:0007669"/>
    <property type="project" value="UniProtKB-ARBA"/>
</dbReference>
<keyword evidence="3 11" id="KW-0808">Transferase</keyword>
<comment type="similarity">
    <text evidence="2 11 12">Belongs to the FGGY kinase family.</text>
</comment>
<evidence type="ECO:0000256" key="1">
    <source>
        <dbReference type="ARBA" id="ARBA00005190"/>
    </source>
</evidence>
<feature type="binding site" evidence="11">
    <location>
        <position position="244"/>
    </location>
    <ligand>
        <name>glycerol</name>
        <dbReference type="ChEBI" id="CHEBI:17754"/>
    </ligand>
</feature>
<dbReference type="Gene3D" id="3.30.420.40">
    <property type="match status" value="2"/>
</dbReference>
<dbReference type="GO" id="GO:0006072">
    <property type="term" value="P:glycerol-3-phosphate metabolic process"/>
    <property type="evidence" value="ECO:0007669"/>
    <property type="project" value="InterPro"/>
</dbReference>
<proteinExistence type="inferred from homology"/>
<evidence type="ECO:0000256" key="10">
    <source>
        <dbReference type="ARBA" id="ARBA00063665"/>
    </source>
</evidence>
<dbReference type="PROSITE" id="PS00933">
    <property type="entry name" value="FGGY_KINASES_1"/>
    <property type="match status" value="1"/>
</dbReference>
<feature type="binding site" evidence="11">
    <location>
        <position position="12"/>
    </location>
    <ligand>
        <name>sn-glycerol 3-phosphate</name>
        <dbReference type="ChEBI" id="CHEBI:57597"/>
    </ligand>
</feature>
<evidence type="ECO:0000256" key="5">
    <source>
        <dbReference type="ARBA" id="ARBA00022777"/>
    </source>
</evidence>
<dbReference type="NCBIfam" id="TIGR01311">
    <property type="entry name" value="glycerol_kin"/>
    <property type="match status" value="1"/>
</dbReference>
<evidence type="ECO:0000256" key="8">
    <source>
        <dbReference type="ARBA" id="ARBA00052101"/>
    </source>
</evidence>
<dbReference type="Pfam" id="PF02782">
    <property type="entry name" value="FGGY_C"/>
    <property type="match status" value="1"/>
</dbReference>
<feature type="binding site" evidence="11">
    <location>
        <position position="409"/>
    </location>
    <ligand>
        <name>ATP</name>
        <dbReference type="ChEBI" id="CHEBI:30616"/>
    </ligand>
</feature>
<dbReference type="NCBIfam" id="NF000756">
    <property type="entry name" value="PRK00047.1"/>
    <property type="match status" value="1"/>
</dbReference>
<comment type="function">
    <text evidence="9 11">Key enzyme in the regulation of glycerol uptake and metabolism. Catalyzes the phosphorylation of glycerol to yield sn-glycerol 3-phosphate.</text>
</comment>
<dbReference type="InterPro" id="IPR018484">
    <property type="entry name" value="FGGY_N"/>
</dbReference>
<feature type="domain" description="Carbohydrate kinase FGGY C-terminal" evidence="14">
    <location>
        <begin position="260"/>
        <end position="449"/>
    </location>
</feature>
<comment type="subunit">
    <text evidence="10 11">Homotetramer and homodimer (in equilibrium).</text>
</comment>
<dbReference type="Proteomes" id="UP000654279">
    <property type="component" value="Unassembled WGS sequence"/>
</dbReference>
<sequence>MGKYIVALDQGTTSSRAIVFDELGQIVAVSNREFEQIYPQPGWIEHDPMDILNTQVEVLREVMVRAGLNASNLSGVGITNQRETTIIWDKKTGEPIYNAIVWQCRRTASEIEKLEKDGMAGTIKEKTGLILDPYFSGTKIKWILDHVPGSRERAARGELMFGTVDTWLIWNLTGSRAHVTDYSNASRTMLYNIHDLCWDEELLRAFDIPIELMPEVLPSSGLFGVMNTSILGGEVPIFGVAGDQHAALFGQTCFEPGMAKNTYGTGCFLLMNTGTEPVNSKNNLLTTIAWGIGGQVEYALEGSIFMGGATVQWLRDEMGLIEKSSDSEEVARSVPDTDGVVLVPAFTGLGAPHWDMYSRGIIVGLTRGAGRAHIVRAALEAIAYQTRDVLTAMEADSGIKLNTLRVDGGASANGFLMQFQSDILNVTVERPKIIETTALGAACLAGLAAGVWKDREELKARYAISAHFDPQMPEQEREGKYRLWQRAVKRSLGWAEQ</sequence>
<dbReference type="EMBL" id="JACRSO010000001">
    <property type="protein sequence ID" value="MBC8528681.1"/>
    <property type="molecule type" value="Genomic_DNA"/>
</dbReference>